<dbReference type="GO" id="GO:0009253">
    <property type="term" value="P:peptidoglycan catabolic process"/>
    <property type="evidence" value="ECO:0007669"/>
    <property type="project" value="InterPro"/>
</dbReference>
<dbReference type="EMBL" id="VUNS01000025">
    <property type="protein sequence ID" value="MST98878.1"/>
    <property type="molecule type" value="Genomic_DNA"/>
</dbReference>
<evidence type="ECO:0000259" key="8">
    <source>
        <dbReference type="SMART" id="SM00644"/>
    </source>
</evidence>
<evidence type="ECO:0000313" key="9">
    <source>
        <dbReference type="EMBL" id="MST98878.1"/>
    </source>
</evidence>
<name>A0A844G8Y9_9BACT</name>
<dbReference type="InterPro" id="IPR002502">
    <property type="entry name" value="Amidase_domain"/>
</dbReference>
<dbReference type="GO" id="GO:0008745">
    <property type="term" value="F:N-acetylmuramoyl-L-alanine amidase activity"/>
    <property type="evidence" value="ECO:0007669"/>
    <property type="project" value="UniProtKB-EC"/>
</dbReference>
<dbReference type="Pfam" id="PF01510">
    <property type="entry name" value="Amidase_2"/>
    <property type="match status" value="1"/>
</dbReference>
<dbReference type="GO" id="GO:0009254">
    <property type="term" value="P:peptidoglycan turnover"/>
    <property type="evidence" value="ECO:0007669"/>
    <property type="project" value="TreeGrafter"/>
</dbReference>
<evidence type="ECO:0000256" key="4">
    <source>
        <dbReference type="ARBA" id="ARBA00022969"/>
    </source>
</evidence>
<gene>
    <name evidence="9" type="ORF">FYJ85_17725</name>
</gene>
<dbReference type="SMART" id="SM00644">
    <property type="entry name" value="Ami_2"/>
    <property type="match status" value="1"/>
</dbReference>
<dbReference type="CDD" id="cd06583">
    <property type="entry name" value="PGRP"/>
    <property type="match status" value="1"/>
</dbReference>
<keyword evidence="5" id="KW-0178">Competence</keyword>
<comment type="catalytic activity">
    <reaction evidence="1">
        <text>Hydrolyzes the link between N-acetylmuramoyl residues and L-amino acid residues in certain cell-wall glycopeptides.</text>
        <dbReference type="EC" id="3.5.1.28"/>
    </reaction>
</comment>
<accession>A0A844G8Y9</accession>
<keyword evidence="10" id="KW-1185">Reference proteome</keyword>
<comment type="caution">
    <text evidence="9">The sequence shown here is derived from an EMBL/GenBank/DDBJ whole genome shotgun (WGS) entry which is preliminary data.</text>
</comment>
<dbReference type="RefSeq" id="WP_106051502.1">
    <property type="nucleotide sequence ID" value="NZ_DBFCGB010000006.1"/>
</dbReference>
<keyword evidence="4" id="KW-0749">Sporulation</keyword>
<dbReference type="Gene3D" id="3.40.80.10">
    <property type="entry name" value="Peptidoglycan recognition protein-like"/>
    <property type="match status" value="1"/>
</dbReference>
<reference evidence="9 10" key="1">
    <citation type="submission" date="2019-08" db="EMBL/GenBank/DDBJ databases">
        <title>In-depth cultivation of the pig gut microbiome towards novel bacterial diversity and tailored functional studies.</title>
        <authorList>
            <person name="Wylensek D."/>
            <person name="Hitch T.C.A."/>
            <person name="Clavel T."/>
        </authorList>
    </citation>
    <scope>NUCLEOTIDE SEQUENCE [LARGE SCALE GENOMIC DNA]</scope>
    <source>
        <strain evidence="9 10">BBE-744-WT-12</strain>
    </source>
</reference>
<evidence type="ECO:0000313" key="10">
    <source>
        <dbReference type="Proteomes" id="UP000435649"/>
    </source>
</evidence>
<dbReference type="GO" id="GO:0030420">
    <property type="term" value="P:establishment of competence for transformation"/>
    <property type="evidence" value="ECO:0007669"/>
    <property type="project" value="UniProtKB-KW"/>
</dbReference>
<proteinExistence type="predicted"/>
<dbReference type="InterPro" id="IPR036505">
    <property type="entry name" value="Amidase/PGRP_sf"/>
</dbReference>
<evidence type="ECO:0000256" key="5">
    <source>
        <dbReference type="ARBA" id="ARBA00023287"/>
    </source>
</evidence>
<keyword evidence="3" id="KW-0378">Hydrolase</keyword>
<dbReference type="PROSITE" id="PS51257">
    <property type="entry name" value="PROKAR_LIPOPROTEIN"/>
    <property type="match status" value="1"/>
</dbReference>
<dbReference type="PANTHER" id="PTHR30417">
    <property type="entry name" value="N-ACETYLMURAMOYL-L-ALANINE AMIDASE AMID"/>
    <property type="match status" value="1"/>
</dbReference>
<evidence type="ECO:0000256" key="3">
    <source>
        <dbReference type="ARBA" id="ARBA00022801"/>
    </source>
</evidence>
<sequence>MRRFALYGVCCAVMMFALCGCRMLEWRQVTFYKGLKIREDLLEKNSYNLKYKYGNPMPKVEYITIHNTWNVGPAVNERTYLNNRRDNSYVSYHFAVDESEAIQILPLDVNGWHAGDGQGKGNRASIGIEICRSRCTGKDEQLYRRAEANGVKLAACLLRKFNLPLSALRKHQDWSGKNCPHRILDEKRWESFRRQVGDAMR</sequence>
<dbReference type="Proteomes" id="UP000435649">
    <property type="component" value="Unassembled WGS sequence"/>
</dbReference>
<dbReference type="PANTHER" id="PTHR30417:SF11">
    <property type="entry name" value="N-ACETYLMURAMOYL-L-ALANINE AMIDASE XLYA"/>
    <property type="match status" value="1"/>
</dbReference>
<evidence type="ECO:0000256" key="7">
    <source>
        <dbReference type="SAM" id="Phobius"/>
    </source>
</evidence>
<dbReference type="AlphaFoldDB" id="A0A844G8Y9"/>
<dbReference type="InterPro" id="IPR051206">
    <property type="entry name" value="NAMLAA_amidase_2"/>
</dbReference>
<protein>
    <recommendedName>
        <fullName evidence="2">N-acetylmuramoyl-L-alanine amidase</fullName>
        <ecNumber evidence="2">3.5.1.28</ecNumber>
    </recommendedName>
</protein>
<dbReference type="GO" id="GO:0071555">
    <property type="term" value="P:cell wall organization"/>
    <property type="evidence" value="ECO:0007669"/>
    <property type="project" value="UniProtKB-KW"/>
</dbReference>
<keyword evidence="7" id="KW-1133">Transmembrane helix</keyword>
<keyword evidence="7" id="KW-0812">Transmembrane</keyword>
<feature type="domain" description="N-acetylmuramoyl-L-alanine amidase" evidence="8">
    <location>
        <begin position="46"/>
        <end position="191"/>
    </location>
</feature>
<feature type="transmembrane region" description="Helical" evidence="7">
    <location>
        <begin position="6"/>
        <end position="24"/>
    </location>
</feature>
<evidence type="ECO:0000256" key="1">
    <source>
        <dbReference type="ARBA" id="ARBA00001561"/>
    </source>
</evidence>
<evidence type="ECO:0000256" key="2">
    <source>
        <dbReference type="ARBA" id="ARBA00011901"/>
    </source>
</evidence>
<evidence type="ECO:0000256" key="6">
    <source>
        <dbReference type="ARBA" id="ARBA00023316"/>
    </source>
</evidence>
<dbReference type="EC" id="3.5.1.28" evidence="2"/>
<dbReference type="GO" id="GO:0030435">
    <property type="term" value="P:sporulation resulting in formation of a cellular spore"/>
    <property type="evidence" value="ECO:0007669"/>
    <property type="project" value="UniProtKB-KW"/>
</dbReference>
<organism evidence="9 10">
    <name type="scientific">Victivallis lenta</name>
    <dbReference type="NCBI Taxonomy" id="2606640"/>
    <lineage>
        <taxon>Bacteria</taxon>
        <taxon>Pseudomonadati</taxon>
        <taxon>Lentisphaerota</taxon>
        <taxon>Lentisphaeria</taxon>
        <taxon>Victivallales</taxon>
        <taxon>Victivallaceae</taxon>
        <taxon>Victivallis</taxon>
    </lineage>
</organism>
<keyword evidence="6" id="KW-0961">Cell wall biogenesis/degradation</keyword>
<dbReference type="SUPFAM" id="SSF55846">
    <property type="entry name" value="N-acetylmuramoyl-L-alanine amidase-like"/>
    <property type="match status" value="1"/>
</dbReference>
<keyword evidence="7" id="KW-0472">Membrane</keyword>